<dbReference type="PANTHER" id="PTHR21621:SF0">
    <property type="entry name" value="BETA-CITRYLGLUTAMATE SYNTHASE B-RELATED"/>
    <property type="match status" value="1"/>
</dbReference>
<keyword evidence="4" id="KW-1185">Reference proteome</keyword>
<evidence type="ECO:0000313" key="4">
    <source>
        <dbReference type="Proteomes" id="UP001597018"/>
    </source>
</evidence>
<dbReference type="InterPro" id="IPR048936">
    <property type="entry name" value="MvdD-like_ATPgrasp"/>
</dbReference>
<reference evidence="4" key="1">
    <citation type="journal article" date="2019" name="Int. J. Syst. Evol. Microbiol.">
        <title>The Global Catalogue of Microorganisms (GCM) 10K type strain sequencing project: providing services to taxonomists for standard genome sequencing and annotation.</title>
        <authorList>
            <consortium name="The Broad Institute Genomics Platform"/>
            <consortium name="The Broad Institute Genome Sequencing Center for Infectious Disease"/>
            <person name="Wu L."/>
            <person name="Ma J."/>
        </authorList>
    </citation>
    <scope>NUCLEOTIDE SEQUENCE [LARGE SCALE GENOMIC DNA]</scope>
    <source>
        <strain evidence="4">CCUG 56401</strain>
    </source>
</reference>
<name>A0ABW3FVY9_9PSEU</name>
<dbReference type="RefSeq" id="WP_345601803.1">
    <property type="nucleotide sequence ID" value="NZ_BAABLT010000051.1"/>
</dbReference>
<protein>
    <submittedName>
        <fullName evidence="3">MvdC/MvdD family ATP grasp protein</fullName>
    </submittedName>
</protein>
<keyword evidence="1" id="KW-0547">Nucleotide-binding</keyword>
<evidence type="ECO:0000256" key="1">
    <source>
        <dbReference type="PROSITE-ProRule" id="PRU00409"/>
    </source>
</evidence>
<dbReference type="Proteomes" id="UP001597018">
    <property type="component" value="Unassembled WGS sequence"/>
</dbReference>
<dbReference type="EMBL" id="JBHTIW010000016">
    <property type="protein sequence ID" value="MFD0921868.1"/>
    <property type="molecule type" value="Genomic_DNA"/>
</dbReference>
<dbReference type="PANTHER" id="PTHR21621">
    <property type="entry name" value="RIBOSOMAL PROTEIN S6 MODIFICATION PROTEIN"/>
    <property type="match status" value="1"/>
</dbReference>
<dbReference type="Pfam" id="PF21068">
    <property type="entry name" value="ATPgraspMvdD"/>
    <property type="match status" value="1"/>
</dbReference>
<evidence type="ECO:0000259" key="2">
    <source>
        <dbReference type="PROSITE" id="PS50975"/>
    </source>
</evidence>
<gene>
    <name evidence="3" type="ORF">ACFQ16_19165</name>
</gene>
<dbReference type="Gene3D" id="3.30.470.20">
    <property type="entry name" value="ATP-grasp fold, B domain"/>
    <property type="match status" value="1"/>
</dbReference>
<evidence type="ECO:0000313" key="3">
    <source>
        <dbReference type="EMBL" id="MFD0921868.1"/>
    </source>
</evidence>
<accession>A0ABW3FVY9</accession>
<feature type="domain" description="ATP-grasp" evidence="2">
    <location>
        <begin position="274"/>
        <end position="315"/>
    </location>
</feature>
<sequence>MSVLVLARDFDPTADAVINHLAALGTPVLRADLADFPQRLRLDARLRGGRWSGRLSTEHHSITLDGLRSVWYRNPSAYTAPPGLNASERNFVFREAKLGLGGVLAALPGVLWANSPNRCADALYKPYQWAVAADCGMTTADTVITNEPDAVRDFVAGCRDAVSKPLGGAGMSCGGLAHISYTHRLTSEDLRDLGGVGVTAATVQARVPKAYEVRLTVIGDEWFPVRIAAGEGGQDDWRADPEGADYTPWVDVPDDICRGMARLMNRLGLTYTGADFVVRPDGEWVFLEANTGPQFGWLESATGADMTAAMARLLAKGLGTWR</sequence>
<dbReference type="InterPro" id="IPR011761">
    <property type="entry name" value="ATP-grasp"/>
</dbReference>
<comment type="caution">
    <text evidence="3">The sequence shown here is derived from an EMBL/GenBank/DDBJ whole genome shotgun (WGS) entry which is preliminary data.</text>
</comment>
<dbReference type="PROSITE" id="PS50975">
    <property type="entry name" value="ATP_GRASP"/>
    <property type="match status" value="1"/>
</dbReference>
<organism evidence="3 4">
    <name type="scientific">Saccharopolyspora rosea</name>
    <dbReference type="NCBI Taxonomy" id="524884"/>
    <lineage>
        <taxon>Bacteria</taxon>
        <taxon>Bacillati</taxon>
        <taxon>Actinomycetota</taxon>
        <taxon>Actinomycetes</taxon>
        <taxon>Pseudonocardiales</taxon>
        <taxon>Pseudonocardiaceae</taxon>
        <taxon>Saccharopolyspora</taxon>
    </lineage>
</organism>
<keyword evidence="1" id="KW-0067">ATP-binding</keyword>
<proteinExistence type="predicted"/>
<dbReference type="SUPFAM" id="SSF56059">
    <property type="entry name" value="Glutathione synthetase ATP-binding domain-like"/>
    <property type="match status" value="1"/>
</dbReference>